<reference evidence="1" key="2">
    <citation type="submission" date="2015-06" db="UniProtKB">
        <authorList>
            <consortium name="EnsemblMetazoa"/>
        </authorList>
    </citation>
    <scope>IDENTIFICATION</scope>
</reference>
<name>T1GKL9_MEGSC</name>
<organism evidence="1 2">
    <name type="scientific">Megaselia scalaris</name>
    <name type="common">Humpbacked fly</name>
    <name type="synonym">Phora scalaris</name>
    <dbReference type="NCBI Taxonomy" id="36166"/>
    <lineage>
        <taxon>Eukaryota</taxon>
        <taxon>Metazoa</taxon>
        <taxon>Ecdysozoa</taxon>
        <taxon>Arthropoda</taxon>
        <taxon>Hexapoda</taxon>
        <taxon>Insecta</taxon>
        <taxon>Pterygota</taxon>
        <taxon>Neoptera</taxon>
        <taxon>Endopterygota</taxon>
        <taxon>Diptera</taxon>
        <taxon>Brachycera</taxon>
        <taxon>Muscomorpha</taxon>
        <taxon>Platypezoidea</taxon>
        <taxon>Phoridae</taxon>
        <taxon>Megaseliini</taxon>
        <taxon>Megaselia</taxon>
    </lineage>
</organism>
<dbReference type="EMBL" id="CAQQ02074146">
    <property type="status" value="NOT_ANNOTATED_CDS"/>
    <property type="molecule type" value="Genomic_DNA"/>
</dbReference>
<keyword evidence="2" id="KW-1185">Reference proteome</keyword>
<dbReference type="AlphaFoldDB" id="T1GKL9"/>
<dbReference type="EMBL" id="CAQQ02074147">
    <property type="status" value="NOT_ANNOTATED_CDS"/>
    <property type="molecule type" value="Genomic_DNA"/>
</dbReference>
<evidence type="ECO:0000313" key="2">
    <source>
        <dbReference type="Proteomes" id="UP000015102"/>
    </source>
</evidence>
<dbReference type="Proteomes" id="UP000015102">
    <property type="component" value="Unassembled WGS sequence"/>
</dbReference>
<dbReference type="HOGENOM" id="CLU_3052736_0_0_1"/>
<evidence type="ECO:0000313" key="1">
    <source>
        <dbReference type="EnsemblMetazoa" id="MESCA004045-PA"/>
    </source>
</evidence>
<dbReference type="EnsemblMetazoa" id="MESCA004045-RA">
    <property type="protein sequence ID" value="MESCA004045-PA"/>
    <property type="gene ID" value="MESCA004045"/>
</dbReference>
<reference evidence="2" key="1">
    <citation type="submission" date="2013-02" db="EMBL/GenBank/DDBJ databases">
        <authorList>
            <person name="Hughes D."/>
        </authorList>
    </citation>
    <scope>NUCLEOTIDE SEQUENCE</scope>
    <source>
        <strain>Durham</strain>
        <strain evidence="2">NC isolate 2 -- Noor lab</strain>
    </source>
</reference>
<proteinExistence type="predicted"/>
<protein>
    <submittedName>
        <fullName evidence="1">Uncharacterized protein</fullName>
    </submittedName>
</protein>
<sequence length="54" mass="6333">MIYDELKIKTVQFLPLICNHLYSRVSEVNDKFVSSYEKKKKISVSPPLRSYPSL</sequence>
<accession>T1GKL9</accession>